<evidence type="ECO:0000313" key="1">
    <source>
        <dbReference type="EMBL" id="GJE66802.1"/>
    </source>
</evidence>
<evidence type="ECO:0000313" key="2">
    <source>
        <dbReference type="Proteomes" id="UP001055039"/>
    </source>
</evidence>
<gene>
    <name evidence="1" type="ORF">LNAOJCKE_4024</name>
</gene>
<dbReference type="Proteomes" id="UP001055039">
    <property type="component" value="Unassembled WGS sequence"/>
</dbReference>
<accession>A0ABQ4UJW4</accession>
<name>A0ABQ4UJW4_9HYPH</name>
<protein>
    <submittedName>
        <fullName evidence="1">Uncharacterized protein</fullName>
    </submittedName>
</protein>
<sequence>MALHERIQTLSEAISYTRASSPAGMMGQLAVAFDAVDTALNGRADLREASARRAERCLLSIAAALSALSGIDREGYGASYMMSGRIDWLACLSPEAA</sequence>
<dbReference type="EMBL" id="BPRC01000018">
    <property type="protein sequence ID" value="GJE66802.1"/>
    <property type="molecule type" value="Genomic_DNA"/>
</dbReference>
<comment type="caution">
    <text evidence="1">The sequence shown here is derived from an EMBL/GenBank/DDBJ whole genome shotgun (WGS) entry which is preliminary data.</text>
</comment>
<proteinExistence type="predicted"/>
<reference evidence="1" key="2">
    <citation type="submission" date="2021-08" db="EMBL/GenBank/DDBJ databases">
        <authorList>
            <person name="Tani A."/>
            <person name="Ola A."/>
            <person name="Ogura Y."/>
            <person name="Katsura K."/>
            <person name="Hayashi T."/>
        </authorList>
    </citation>
    <scope>NUCLEOTIDE SEQUENCE</scope>
    <source>
        <strain evidence="1">NBRC 15686</strain>
    </source>
</reference>
<reference evidence="1" key="1">
    <citation type="journal article" date="2021" name="Front. Microbiol.">
        <title>Comprehensive Comparative Genomics and Phenotyping of Methylobacterium Species.</title>
        <authorList>
            <person name="Alessa O."/>
            <person name="Ogura Y."/>
            <person name="Fujitani Y."/>
            <person name="Takami H."/>
            <person name="Hayashi T."/>
            <person name="Sahin N."/>
            <person name="Tani A."/>
        </authorList>
    </citation>
    <scope>NUCLEOTIDE SEQUENCE</scope>
    <source>
        <strain evidence="1">NBRC 15686</strain>
    </source>
</reference>
<organism evidence="1 2">
    <name type="scientific">Methylorubrum aminovorans</name>
    <dbReference type="NCBI Taxonomy" id="269069"/>
    <lineage>
        <taxon>Bacteria</taxon>
        <taxon>Pseudomonadati</taxon>
        <taxon>Pseudomonadota</taxon>
        <taxon>Alphaproteobacteria</taxon>
        <taxon>Hyphomicrobiales</taxon>
        <taxon>Methylobacteriaceae</taxon>
        <taxon>Methylorubrum</taxon>
    </lineage>
</organism>
<keyword evidence="2" id="KW-1185">Reference proteome</keyword>